<evidence type="ECO:0000313" key="2">
    <source>
        <dbReference type="EMBL" id="KKM78997.1"/>
    </source>
</evidence>
<proteinExistence type="predicted"/>
<reference evidence="2" key="1">
    <citation type="journal article" date="2015" name="Nature">
        <title>Complex archaea that bridge the gap between prokaryotes and eukaryotes.</title>
        <authorList>
            <person name="Spang A."/>
            <person name="Saw J.H."/>
            <person name="Jorgensen S.L."/>
            <person name="Zaremba-Niedzwiedzka K."/>
            <person name="Martijn J."/>
            <person name="Lind A.E."/>
            <person name="van Eijk R."/>
            <person name="Schleper C."/>
            <person name="Guy L."/>
            <person name="Ettema T.J."/>
        </authorList>
    </citation>
    <scope>NUCLEOTIDE SEQUENCE</scope>
</reference>
<dbReference type="EMBL" id="LAZR01008400">
    <property type="protein sequence ID" value="KKM78997.1"/>
    <property type="molecule type" value="Genomic_DNA"/>
</dbReference>
<organism evidence="2">
    <name type="scientific">marine sediment metagenome</name>
    <dbReference type="NCBI Taxonomy" id="412755"/>
    <lineage>
        <taxon>unclassified sequences</taxon>
        <taxon>metagenomes</taxon>
        <taxon>ecological metagenomes</taxon>
    </lineage>
</organism>
<accession>A0A0F9NC87</accession>
<comment type="caution">
    <text evidence="2">The sequence shown here is derived from an EMBL/GenBank/DDBJ whole genome shotgun (WGS) entry which is preliminary data.</text>
</comment>
<evidence type="ECO:0000256" key="1">
    <source>
        <dbReference type="SAM" id="MobiDB-lite"/>
    </source>
</evidence>
<feature type="region of interest" description="Disordered" evidence="1">
    <location>
        <begin position="1"/>
        <end position="60"/>
    </location>
</feature>
<feature type="compositionally biased region" description="Basic and acidic residues" evidence="1">
    <location>
        <begin position="1"/>
        <end position="15"/>
    </location>
</feature>
<dbReference type="AlphaFoldDB" id="A0A0F9NC87"/>
<name>A0A0F9NC87_9ZZZZ</name>
<gene>
    <name evidence="2" type="ORF">LCGC14_1354360</name>
</gene>
<sequence length="100" mass="11166">MYKDKEKQKEANREAMRRKRQGITKTEPVIPNVLSSVIPEGSAGTPDSGHATTIPNFGQPKAIEPGVQAIWDRRNAQGQAACYSRDARPEDYPQLQRPMC</sequence>
<protein>
    <submittedName>
        <fullName evidence="2">Uncharacterized protein</fullName>
    </submittedName>
</protein>